<evidence type="ECO:0000313" key="5">
    <source>
        <dbReference type="EMBL" id="CAD9261774.1"/>
    </source>
</evidence>
<dbReference type="Gene3D" id="2.30.170.20">
    <property type="entry name" value="Ribosomal protein L24e"/>
    <property type="match status" value="1"/>
</dbReference>
<dbReference type="FunFam" id="2.30.170.20:FF:000001">
    <property type="entry name" value="probable ribosome biogenesis protein RLP24"/>
    <property type="match status" value="1"/>
</dbReference>
<dbReference type="GO" id="GO:0003735">
    <property type="term" value="F:structural constituent of ribosome"/>
    <property type="evidence" value="ECO:0007669"/>
    <property type="project" value="InterPro"/>
</dbReference>
<feature type="domain" description="TRASH" evidence="4">
    <location>
        <begin position="6"/>
        <end position="44"/>
    </location>
</feature>
<name>A0A7S1XWD1_9STRA</name>
<dbReference type="InterPro" id="IPR056366">
    <property type="entry name" value="Ribosomal_eL24"/>
</dbReference>
<gene>
    <name evidence="5" type="ORF">PPAR1163_LOCUS20154</name>
</gene>
<sequence>MRILTCYVCSGPIYPGHGVQFCRNDSKVFNFCRSKCHRHFNRKHNPRKLKWTKAYRRAAGKEMKVDASFEFEKRRNRPVKYDRELMGATLGVMKRVGEIKARREETFYKHRVAAGRAKEREGIRVEVAKNIEVVAPAASNRDKAIANAITRIRQREAATTKGRKAGKAAGAGAGDGDQMET</sequence>
<reference evidence="5" key="1">
    <citation type="submission" date="2021-01" db="EMBL/GenBank/DDBJ databases">
        <authorList>
            <person name="Corre E."/>
            <person name="Pelletier E."/>
            <person name="Niang G."/>
            <person name="Scheremetjew M."/>
            <person name="Finn R."/>
            <person name="Kale V."/>
            <person name="Holt S."/>
            <person name="Cochrane G."/>
            <person name="Meng A."/>
            <person name="Brown T."/>
            <person name="Cohen L."/>
        </authorList>
    </citation>
    <scope>NUCLEOTIDE SEQUENCE</scope>
    <source>
        <strain evidence="5">CCMP2877</strain>
    </source>
</reference>
<dbReference type="CDD" id="cd00472">
    <property type="entry name" value="Ribosomal_L24e_L24"/>
    <property type="match status" value="1"/>
</dbReference>
<accession>A0A7S1XWD1</accession>
<dbReference type="GO" id="GO:0042273">
    <property type="term" value="P:ribosomal large subunit biogenesis"/>
    <property type="evidence" value="ECO:0007669"/>
    <property type="project" value="TreeGrafter"/>
</dbReference>
<dbReference type="PANTHER" id="PTHR10792:SF8">
    <property type="entry name" value="RIBOSOME BIOGENESIS PROTEIN RLP24-RELATED"/>
    <property type="match status" value="1"/>
</dbReference>
<dbReference type="AlphaFoldDB" id="A0A7S1XWD1"/>
<dbReference type="SUPFAM" id="SSF57716">
    <property type="entry name" value="Glucocorticoid receptor-like (DNA-binding domain)"/>
    <property type="match status" value="1"/>
</dbReference>
<comment type="similarity">
    <text evidence="1">Belongs to the eukaryotic ribosomal protein eL24 family.</text>
</comment>
<dbReference type="Pfam" id="PF01246">
    <property type="entry name" value="Ribosomal_L24e"/>
    <property type="match status" value="1"/>
</dbReference>
<dbReference type="EMBL" id="HBGJ01031852">
    <property type="protein sequence ID" value="CAD9261774.1"/>
    <property type="molecule type" value="Transcribed_RNA"/>
</dbReference>
<dbReference type="InterPro" id="IPR011017">
    <property type="entry name" value="TRASH_dom"/>
</dbReference>
<feature type="region of interest" description="Disordered" evidence="3">
    <location>
        <begin position="156"/>
        <end position="181"/>
    </location>
</feature>
<keyword evidence="2" id="KW-0690">Ribosome biogenesis</keyword>
<organism evidence="5">
    <name type="scientific">Phaeomonas parva</name>
    <dbReference type="NCBI Taxonomy" id="124430"/>
    <lineage>
        <taxon>Eukaryota</taxon>
        <taxon>Sar</taxon>
        <taxon>Stramenopiles</taxon>
        <taxon>Ochrophyta</taxon>
        <taxon>Pinguiophyceae</taxon>
        <taxon>Pinguiochrysidales</taxon>
        <taxon>Pinguiochrysidaceae</taxon>
        <taxon>Phaeomonas</taxon>
    </lineage>
</organism>
<dbReference type="InterPro" id="IPR038630">
    <property type="entry name" value="L24e/L24_sf"/>
</dbReference>
<dbReference type="GO" id="GO:0005730">
    <property type="term" value="C:nucleolus"/>
    <property type="evidence" value="ECO:0007669"/>
    <property type="project" value="TreeGrafter"/>
</dbReference>
<dbReference type="SMART" id="SM00746">
    <property type="entry name" value="TRASH"/>
    <property type="match status" value="1"/>
</dbReference>
<evidence type="ECO:0000259" key="4">
    <source>
        <dbReference type="SMART" id="SM00746"/>
    </source>
</evidence>
<evidence type="ECO:0000256" key="1">
    <source>
        <dbReference type="ARBA" id="ARBA00005647"/>
    </source>
</evidence>
<evidence type="ECO:0000256" key="2">
    <source>
        <dbReference type="ARBA" id="ARBA00022517"/>
    </source>
</evidence>
<dbReference type="PANTHER" id="PTHR10792">
    <property type="entry name" value="60S RIBOSOMAL PROTEIN L24"/>
    <property type="match status" value="1"/>
</dbReference>
<proteinExistence type="inferred from homology"/>
<evidence type="ECO:0000256" key="3">
    <source>
        <dbReference type="SAM" id="MobiDB-lite"/>
    </source>
</evidence>
<dbReference type="InterPro" id="IPR000988">
    <property type="entry name" value="Ribosomal_eL24-rel_N"/>
</dbReference>
<protein>
    <recommendedName>
        <fullName evidence="4">TRASH domain-containing protein</fullName>
    </recommendedName>
</protein>